<evidence type="ECO:0000256" key="7">
    <source>
        <dbReference type="ARBA" id="ARBA00023040"/>
    </source>
</evidence>
<feature type="transmembrane region" description="Helical" evidence="11">
    <location>
        <begin position="271"/>
        <end position="288"/>
    </location>
</feature>
<feature type="transmembrane region" description="Helical" evidence="11">
    <location>
        <begin position="186"/>
        <end position="206"/>
    </location>
</feature>
<dbReference type="GeneTree" id="ENSGT01030000234553"/>
<evidence type="ECO:0000313" key="13">
    <source>
        <dbReference type="Ensembl" id="ENSOANP00000044297.1"/>
    </source>
</evidence>
<dbReference type="GO" id="GO:0016503">
    <property type="term" value="F:pheromone receptor activity"/>
    <property type="evidence" value="ECO:0007669"/>
    <property type="project" value="InterPro"/>
</dbReference>
<evidence type="ECO:0000259" key="12">
    <source>
        <dbReference type="PROSITE" id="PS50262"/>
    </source>
</evidence>
<keyword evidence="10 11" id="KW-0807">Transducer</keyword>
<dbReference type="GO" id="GO:0007606">
    <property type="term" value="P:sensory perception of chemical stimulus"/>
    <property type="evidence" value="ECO:0007669"/>
    <property type="project" value="UniProtKB-ARBA"/>
</dbReference>
<reference evidence="13 14" key="1">
    <citation type="journal article" date="2008" name="Nature">
        <title>Genome analysis of the platypus reveals unique signatures of evolution.</title>
        <authorList>
            <person name="Warren W.C."/>
            <person name="Hillier L.W."/>
            <person name="Marshall Graves J.A."/>
            <person name="Birney E."/>
            <person name="Ponting C.P."/>
            <person name="Grutzner F."/>
            <person name="Belov K."/>
            <person name="Miller W."/>
            <person name="Clarke L."/>
            <person name="Chinwalla A.T."/>
            <person name="Yang S.P."/>
            <person name="Heger A."/>
            <person name="Locke D.P."/>
            <person name="Miethke P."/>
            <person name="Waters P.D."/>
            <person name="Veyrunes F."/>
            <person name="Fulton L."/>
            <person name="Fulton B."/>
            <person name="Graves T."/>
            <person name="Wallis J."/>
            <person name="Puente X.S."/>
            <person name="Lopez-Otin C."/>
            <person name="Ordonez G.R."/>
            <person name="Eichler E.E."/>
            <person name="Chen L."/>
            <person name="Cheng Z."/>
            <person name="Deakin J.E."/>
            <person name="Alsop A."/>
            <person name="Thompson K."/>
            <person name="Kirby P."/>
            <person name="Papenfuss A.T."/>
            <person name="Wakefield M.J."/>
            <person name="Olender T."/>
            <person name="Lancet D."/>
            <person name="Huttley G.A."/>
            <person name="Smit A.F."/>
            <person name="Pask A."/>
            <person name="Temple-Smith P."/>
            <person name="Batzer M.A."/>
            <person name="Walker J.A."/>
            <person name="Konkel M.K."/>
            <person name="Harris R.S."/>
            <person name="Whittington C.M."/>
            <person name="Wong E.S."/>
            <person name="Gemmell N.J."/>
            <person name="Buschiazzo E."/>
            <person name="Vargas Jentzsch I.M."/>
            <person name="Merkel A."/>
            <person name="Schmitz J."/>
            <person name="Zemann A."/>
            <person name="Churakov G."/>
            <person name="Kriegs J.O."/>
            <person name="Brosius J."/>
            <person name="Murchison E.P."/>
            <person name="Sachidanandam R."/>
            <person name="Smith C."/>
            <person name="Hannon G.J."/>
            <person name="Tsend-Ayush E."/>
            <person name="McMillan D."/>
            <person name="Attenborough R."/>
            <person name="Rens W."/>
            <person name="Ferguson-Smith M."/>
            <person name="Lefevre C.M."/>
            <person name="Sharp J.A."/>
            <person name="Nicholas K.R."/>
            <person name="Ray D.A."/>
            <person name="Kube M."/>
            <person name="Reinhardt R."/>
            <person name="Pringle T.H."/>
            <person name="Taylor J."/>
            <person name="Jones R.C."/>
            <person name="Nixon B."/>
            <person name="Dacheux J.L."/>
            <person name="Niwa H."/>
            <person name="Sekita Y."/>
            <person name="Huang X."/>
            <person name="Stark A."/>
            <person name="Kheradpour P."/>
            <person name="Kellis M."/>
            <person name="Flicek P."/>
            <person name="Chen Y."/>
            <person name="Webber C."/>
            <person name="Hardison R."/>
            <person name="Nelson J."/>
            <person name="Hallsworth-Pepin K."/>
            <person name="Delehaunty K."/>
            <person name="Markovic C."/>
            <person name="Minx P."/>
            <person name="Feng Y."/>
            <person name="Kremitzki C."/>
            <person name="Mitreva M."/>
            <person name="Glasscock J."/>
            <person name="Wylie T."/>
            <person name="Wohldmann P."/>
            <person name="Thiru P."/>
            <person name="Nhan M.N."/>
            <person name="Pohl C.S."/>
            <person name="Smith S.M."/>
            <person name="Hou S."/>
            <person name="Nefedov M."/>
            <person name="de Jong P.J."/>
            <person name="Renfree M.B."/>
            <person name="Mardis E.R."/>
            <person name="Wilson R.K."/>
        </authorList>
    </citation>
    <scope>NUCLEOTIDE SEQUENCE [LARGE SCALE GENOMIC DNA]</scope>
    <source>
        <strain evidence="13 14">Glennie</strain>
    </source>
</reference>
<keyword evidence="9 11" id="KW-0675">Receptor</keyword>
<keyword evidence="5 11" id="KW-0812">Transmembrane</keyword>
<evidence type="ECO:0000256" key="1">
    <source>
        <dbReference type="ARBA" id="ARBA00004651"/>
    </source>
</evidence>
<accession>A0A6I8NTD9</accession>
<evidence type="ECO:0000256" key="5">
    <source>
        <dbReference type="ARBA" id="ARBA00022692"/>
    </source>
</evidence>
<dbReference type="KEGG" id="oaa:114807586"/>
<evidence type="ECO:0000256" key="4">
    <source>
        <dbReference type="ARBA" id="ARBA00022507"/>
    </source>
</evidence>
<dbReference type="InterPro" id="IPR017452">
    <property type="entry name" value="GPCR_Rhodpsn_7TM"/>
</dbReference>
<keyword evidence="8 11" id="KW-0472">Membrane</keyword>
<feature type="transmembrane region" description="Helical" evidence="11">
    <location>
        <begin position="83"/>
        <end position="108"/>
    </location>
</feature>
<comment type="subcellular location">
    <subcellularLocation>
        <location evidence="1 11">Cell membrane</location>
        <topology evidence="1 11">Multi-pass membrane protein</topology>
    </subcellularLocation>
</comment>
<keyword evidence="4 11" id="KW-0589">Pheromone response</keyword>
<gene>
    <name evidence="13" type="primary">LOC114807586</name>
</gene>
<evidence type="ECO:0000256" key="6">
    <source>
        <dbReference type="ARBA" id="ARBA00022989"/>
    </source>
</evidence>
<dbReference type="GO" id="GO:0019236">
    <property type="term" value="P:response to pheromone"/>
    <property type="evidence" value="ECO:0007669"/>
    <property type="project" value="UniProtKB-KW"/>
</dbReference>
<dbReference type="FunFam" id="1.20.1070.10:FF:000081">
    <property type="entry name" value="Vomeronasal type-1 receptor"/>
    <property type="match status" value="1"/>
</dbReference>
<name>A0A6I8NTD9_ORNAN</name>
<dbReference type="PANTHER" id="PTHR24062">
    <property type="entry name" value="VOMERONASAL TYPE-1 RECEPTOR"/>
    <property type="match status" value="1"/>
</dbReference>
<sequence length="308" mass="34090">MSDAQLSFGIVMLLQTGTGLSMNIFLLLLYARVVSVSHRLSSSDLILAHLALANIIVLLTWGIPNTLSILELRISLDEVGCKIITYLYRVGRGLSVCITCLLSVFQAVTISPATPRWAAAKAKLPKCILPSCILSWVLNLLINVGMPVYVRGPKNTTFQAAYDLKYCSGAPVSTIIMLVNTVLYSAWDLSFVGLMSLASGYMVFVLHRHHRRVRHLHGPDRSPGAMPEVRAAKRVVALATLYVLLYGRQSVMLTILLNVKGYSLSVFNSHLVWSLAFSVFSPFLMICSDQRVRSFWKRESTISNLDPS</sequence>
<comment type="similarity">
    <text evidence="2 11">Belongs to the G-protein coupled receptor 1 family.</text>
</comment>
<keyword evidence="6 11" id="KW-1133">Transmembrane helix</keyword>
<evidence type="ECO:0000256" key="9">
    <source>
        <dbReference type="ARBA" id="ARBA00023170"/>
    </source>
</evidence>
<evidence type="ECO:0000313" key="14">
    <source>
        <dbReference type="Proteomes" id="UP000002279"/>
    </source>
</evidence>
<keyword evidence="7 11" id="KW-0297">G-protein coupled receptor</keyword>
<organism evidence="13 14">
    <name type="scientific">Ornithorhynchus anatinus</name>
    <name type="common">Duckbill platypus</name>
    <dbReference type="NCBI Taxonomy" id="9258"/>
    <lineage>
        <taxon>Eukaryota</taxon>
        <taxon>Metazoa</taxon>
        <taxon>Chordata</taxon>
        <taxon>Craniata</taxon>
        <taxon>Vertebrata</taxon>
        <taxon>Euteleostomi</taxon>
        <taxon>Mammalia</taxon>
        <taxon>Monotremata</taxon>
        <taxon>Ornithorhynchidae</taxon>
        <taxon>Ornithorhynchus</taxon>
    </lineage>
</organism>
<evidence type="ECO:0000256" key="11">
    <source>
        <dbReference type="RuleBase" id="RU364061"/>
    </source>
</evidence>
<dbReference type="Gene3D" id="1.20.1070.10">
    <property type="entry name" value="Rhodopsin 7-helix transmembrane proteins"/>
    <property type="match status" value="1"/>
</dbReference>
<dbReference type="InterPro" id="IPR004072">
    <property type="entry name" value="Vmron_rcpt_1"/>
</dbReference>
<dbReference type="Proteomes" id="UP000002279">
    <property type="component" value="Chromosome X3"/>
</dbReference>
<evidence type="ECO:0000256" key="3">
    <source>
        <dbReference type="ARBA" id="ARBA00022475"/>
    </source>
</evidence>
<dbReference type="GO" id="GO:0005886">
    <property type="term" value="C:plasma membrane"/>
    <property type="evidence" value="ECO:0000318"/>
    <property type="project" value="GO_Central"/>
</dbReference>
<feature type="transmembrane region" description="Helical" evidence="11">
    <location>
        <begin position="128"/>
        <end position="150"/>
    </location>
</feature>
<dbReference type="PRINTS" id="PR01534">
    <property type="entry name" value="VOMERONASL1R"/>
</dbReference>
<protein>
    <recommendedName>
        <fullName evidence="11">Vomeronasal type-1 receptor</fullName>
    </recommendedName>
</protein>
<reference evidence="13" key="3">
    <citation type="submission" date="2025-09" db="UniProtKB">
        <authorList>
            <consortium name="Ensembl"/>
        </authorList>
    </citation>
    <scope>IDENTIFICATION</scope>
    <source>
        <strain evidence="13">Glennie</strain>
    </source>
</reference>
<evidence type="ECO:0000256" key="8">
    <source>
        <dbReference type="ARBA" id="ARBA00023136"/>
    </source>
</evidence>
<dbReference type="GO" id="GO:0005550">
    <property type="term" value="F:pheromone binding"/>
    <property type="evidence" value="ECO:0000318"/>
    <property type="project" value="GO_Central"/>
</dbReference>
<reference evidence="13" key="2">
    <citation type="submission" date="2025-08" db="UniProtKB">
        <authorList>
            <consortium name="Ensembl"/>
        </authorList>
    </citation>
    <scope>IDENTIFICATION</scope>
    <source>
        <strain evidence="13">Glennie</strain>
    </source>
</reference>
<dbReference type="OrthoDB" id="9606139at2759"/>
<dbReference type="Ensembl" id="ENSOANT00000064826.1">
    <property type="protein sequence ID" value="ENSOANP00000044297.1"/>
    <property type="gene ID" value="ENSOANG00000050348.1"/>
</dbReference>
<dbReference type="AlphaFoldDB" id="A0A6I8NTD9"/>
<evidence type="ECO:0000256" key="10">
    <source>
        <dbReference type="ARBA" id="ARBA00023224"/>
    </source>
</evidence>
<evidence type="ECO:0000256" key="2">
    <source>
        <dbReference type="ARBA" id="ARBA00010663"/>
    </source>
</evidence>
<feature type="transmembrane region" description="Helical" evidence="11">
    <location>
        <begin position="6"/>
        <end position="33"/>
    </location>
</feature>
<feature type="transmembrane region" description="Helical" evidence="11">
    <location>
        <begin position="45"/>
        <end position="63"/>
    </location>
</feature>
<keyword evidence="3 11" id="KW-1003">Cell membrane</keyword>
<proteinExistence type="inferred from homology"/>
<dbReference type="PROSITE" id="PS50262">
    <property type="entry name" value="G_PROTEIN_RECEP_F1_2"/>
    <property type="match status" value="1"/>
</dbReference>
<feature type="transmembrane region" description="Helical" evidence="11">
    <location>
        <begin position="235"/>
        <end position="259"/>
    </location>
</feature>
<dbReference type="Pfam" id="PF03402">
    <property type="entry name" value="V1R"/>
    <property type="match status" value="1"/>
</dbReference>
<dbReference type="GeneID" id="114807586"/>
<feature type="domain" description="G-protein coupled receptors family 1 profile" evidence="12">
    <location>
        <begin position="22"/>
        <end position="285"/>
    </location>
</feature>
<dbReference type="SUPFAM" id="SSF81321">
    <property type="entry name" value="Family A G protein-coupled receptor-like"/>
    <property type="match status" value="1"/>
</dbReference>
<dbReference type="InParanoid" id="A0A6I8NTD9"/>
<dbReference type="RefSeq" id="XP_028909566.1">
    <property type="nucleotide sequence ID" value="XM_029053733.1"/>
</dbReference>
<keyword evidence="14" id="KW-1185">Reference proteome</keyword>